<organism evidence="3 4">
    <name type="scientific">Dethiosulfatarculus sandiegensis</name>
    <dbReference type="NCBI Taxonomy" id="1429043"/>
    <lineage>
        <taxon>Bacteria</taxon>
        <taxon>Pseudomonadati</taxon>
        <taxon>Thermodesulfobacteriota</taxon>
        <taxon>Desulfarculia</taxon>
        <taxon>Desulfarculales</taxon>
        <taxon>Desulfarculaceae</taxon>
        <taxon>Dethiosulfatarculus</taxon>
    </lineage>
</organism>
<dbReference type="InParanoid" id="A0A0D2JVX3"/>
<dbReference type="SUPFAM" id="SSF56281">
    <property type="entry name" value="Metallo-hydrolase/oxidoreductase"/>
    <property type="match status" value="1"/>
</dbReference>
<dbReference type="RefSeq" id="WP_044348915.1">
    <property type="nucleotide sequence ID" value="NZ_AZAC01000014.1"/>
</dbReference>
<dbReference type="InterPro" id="IPR036866">
    <property type="entry name" value="RibonucZ/Hydroxyglut_hydro"/>
</dbReference>
<evidence type="ECO:0000256" key="1">
    <source>
        <dbReference type="ARBA" id="ARBA00007121"/>
    </source>
</evidence>
<dbReference type="Proteomes" id="UP000032233">
    <property type="component" value="Unassembled WGS sequence"/>
</dbReference>
<dbReference type="PANTHER" id="PTHR43717:SF1">
    <property type="entry name" value="ANAEROBIC NITRIC OXIDE REDUCTASE FLAVORUBREDOXIN"/>
    <property type="match status" value="1"/>
</dbReference>
<dbReference type="GO" id="GO:0016491">
    <property type="term" value="F:oxidoreductase activity"/>
    <property type="evidence" value="ECO:0007669"/>
    <property type="project" value="InterPro"/>
</dbReference>
<dbReference type="Pfam" id="PF00258">
    <property type="entry name" value="Flavodoxin_1"/>
    <property type="match status" value="1"/>
</dbReference>
<dbReference type="Pfam" id="PF19583">
    <property type="entry name" value="ODP"/>
    <property type="match status" value="1"/>
</dbReference>
<dbReference type="CDD" id="cd07709">
    <property type="entry name" value="flavodiiron_proteins_MBL-fold"/>
    <property type="match status" value="1"/>
</dbReference>
<dbReference type="SMART" id="SM00849">
    <property type="entry name" value="Lactamase_B"/>
    <property type="match status" value="1"/>
</dbReference>
<dbReference type="FunCoup" id="A0A0D2JVX3">
    <property type="interactions" value="127"/>
</dbReference>
<dbReference type="GO" id="GO:0046872">
    <property type="term" value="F:metal ion binding"/>
    <property type="evidence" value="ECO:0007669"/>
    <property type="project" value="InterPro"/>
</dbReference>
<comment type="similarity">
    <text evidence="1">In the N-terminal section; belongs to the zinc metallo-hydrolase group 3 family.</text>
</comment>
<dbReference type="PROSITE" id="PS50902">
    <property type="entry name" value="FLAVODOXIN_LIKE"/>
    <property type="match status" value="1"/>
</dbReference>
<dbReference type="STRING" id="1429043.X474_12715"/>
<gene>
    <name evidence="3" type="ORF">X474_12715</name>
</gene>
<protein>
    <submittedName>
        <fullName evidence="3">Lactamase</fullName>
    </submittedName>
</protein>
<dbReference type="PIRSF" id="PIRSF005243">
    <property type="entry name" value="ROO"/>
    <property type="match status" value="1"/>
</dbReference>
<dbReference type="AlphaFoldDB" id="A0A0D2JVX3"/>
<dbReference type="InterPro" id="IPR008254">
    <property type="entry name" value="Flavodoxin/NO_synth"/>
</dbReference>
<dbReference type="InterPro" id="IPR045761">
    <property type="entry name" value="ODP_dom"/>
</dbReference>
<dbReference type="SUPFAM" id="SSF52218">
    <property type="entry name" value="Flavoproteins"/>
    <property type="match status" value="1"/>
</dbReference>
<dbReference type="OrthoDB" id="9800607at2"/>
<dbReference type="InterPro" id="IPR029039">
    <property type="entry name" value="Flavoprotein-like_sf"/>
</dbReference>
<dbReference type="InterPro" id="IPR016440">
    <property type="entry name" value="Rubredoxin-O_OxRdtase"/>
</dbReference>
<feature type="domain" description="Flavodoxin-like" evidence="2">
    <location>
        <begin position="253"/>
        <end position="391"/>
    </location>
</feature>
<dbReference type="GO" id="GO:0010181">
    <property type="term" value="F:FMN binding"/>
    <property type="evidence" value="ECO:0007669"/>
    <property type="project" value="InterPro"/>
</dbReference>
<dbReference type="Gene3D" id="3.60.15.10">
    <property type="entry name" value="Ribonuclease Z/Hydroxyacylglutathione hydrolase-like"/>
    <property type="match status" value="1"/>
</dbReference>
<dbReference type="Gene3D" id="3.40.50.360">
    <property type="match status" value="1"/>
</dbReference>
<dbReference type="PANTHER" id="PTHR43717">
    <property type="entry name" value="ANAEROBIC NITRIC OXIDE REDUCTASE FLAVORUBREDOXIN"/>
    <property type="match status" value="1"/>
</dbReference>
<keyword evidence="4" id="KW-1185">Reference proteome</keyword>
<dbReference type="GO" id="GO:0009055">
    <property type="term" value="F:electron transfer activity"/>
    <property type="evidence" value="ECO:0007669"/>
    <property type="project" value="InterPro"/>
</dbReference>
<proteinExistence type="inferred from homology"/>
<accession>A0A0D2JVX3</accession>
<dbReference type="EMBL" id="AZAC01000014">
    <property type="protein sequence ID" value="KIX13765.1"/>
    <property type="molecule type" value="Genomic_DNA"/>
</dbReference>
<name>A0A0D2JVX3_9BACT</name>
<evidence type="ECO:0000313" key="4">
    <source>
        <dbReference type="Proteomes" id="UP000032233"/>
    </source>
</evidence>
<evidence type="ECO:0000259" key="2">
    <source>
        <dbReference type="PROSITE" id="PS50902"/>
    </source>
</evidence>
<dbReference type="InterPro" id="IPR001279">
    <property type="entry name" value="Metallo-B-lactamas"/>
</dbReference>
<reference evidence="3 4" key="1">
    <citation type="submission" date="2013-11" db="EMBL/GenBank/DDBJ databases">
        <title>Metagenomic analysis of a methanogenic consortium involved in long chain n-alkane degradation.</title>
        <authorList>
            <person name="Davidova I.A."/>
            <person name="Callaghan A.V."/>
            <person name="Wawrik B."/>
            <person name="Pruitt S."/>
            <person name="Marks C."/>
            <person name="Duncan K.E."/>
            <person name="Suflita J.M."/>
        </authorList>
    </citation>
    <scope>NUCLEOTIDE SEQUENCE [LARGE SCALE GENOMIC DNA]</scope>
    <source>
        <strain evidence="3 4">SPR</strain>
    </source>
</reference>
<evidence type="ECO:0000313" key="3">
    <source>
        <dbReference type="EMBL" id="KIX13765.1"/>
    </source>
</evidence>
<dbReference type="PATRIC" id="fig|1429043.3.peg.2707"/>
<comment type="caution">
    <text evidence="3">The sequence shown here is derived from an EMBL/GenBank/DDBJ whole genome shotgun (WGS) entry which is preliminary data.</text>
</comment>
<sequence>MKPVELKKDIHWVGAVDWNIRDFHGYSTKEGSTYNSYLIMDEKITLFDGVKKGFTSDLFHRIHKIVEPEKIDYLVVNHVEPDHSGGLPEIIARIKPEKVFCSPMGKKALLAHYNEAKDWPLEVVKTGESLKLGRHTVQFVETRMLHWPDSMFSYIPEAKLLISNDAFGLHWATSERFDDQVDTAHLMEHAAKYYANILLLYSPLVQKVLAKVNELGLEIDMIAPDHGLIWRGDPGRIIKAYDSWSKQECRAKGLVIYDTMWHSTEKMAKAVAEGLVNQGLSVRLMNLKNTHRSDVMTELLDAKVLVFGSPTLNNNILPTVADFLTYAKGLKPTDRLAGAFGSYGWSGEAVKQITGYLEDMKLQMPEPGVKVQYVPGHDSLAKCVELGEKLGKAAIESGLPDCTPLESSC</sequence>